<evidence type="ECO:0000256" key="1">
    <source>
        <dbReference type="SAM" id="MobiDB-lite"/>
    </source>
</evidence>
<accession>A0ABN8MTZ6</accession>
<evidence type="ECO:0000313" key="2">
    <source>
        <dbReference type="EMBL" id="CAH3034189.1"/>
    </source>
</evidence>
<name>A0ABN8MTZ6_9CNID</name>
<feature type="region of interest" description="Disordered" evidence="1">
    <location>
        <begin position="1"/>
        <end position="25"/>
    </location>
</feature>
<feature type="region of interest" description="Disordered" evidence="1">
    <location>
        <begin position="77"/>
        <end position="115"/>
    </location>
</feature>
<proteinExistence type="predicted"/>
<protein>
    <submittedName>
        <fullName evidence="2">Uncharacterized protein</fullName>
    </submittedName>
</protein>
<organism evidence="2 3">
    <name type="scientific">Porites lobata</name>
    <dbReference type="NCBI Taxonomy" id="104759"/>
    <lineage>
        <taxon>Eukaryota</taxon>
        <taxon>Metazoa</taxon>
        <taxon>Cnidaria</taxon>
        <taxon>Anthozoa</taxon>
        <taxon>Hexacorallia</taxon>
        <taxon>Scleractinia</taxon>
        <taxon>Fungiina</taxon>
        <taxon>Poritidae</taxon>
        <taxon>Porites</taxon>
    </lineage>
</organism>
<evidence type="ECO:0000313" key="3">
    <source>
        <dbReference type="Proteomes" id="UP001159405"/>
    </source>
</evidence>
<feature type="compositionally biased region" description="Polar residues" evidence="1">
    <location>
        <begin position="14"/>
        <end position="23"/>
    </location>
</feature>
<feature type="non-terminal residue" evidence="2">
    <location>
        <position position="1"/>
    </location>
</feature>
<feature type="compositionally biased region" description="Polar residues" evidence="1">
    <location>
        <begin position="91"/>
        <end position="109"/>
    </location>
</feature>
<dbReference type="Proteomes" id="UP001159405">
    <property type="component" value="Unassembled WGS sequence"/>
</dbReference>
<reference evidence="2 3" key="1">
    <citation type="submission" date="2022-05" db="EMBL/GenBank/DDBJ databases">
        <authorList>
            <consortium name="Genoscope - CEA"/>
            <person name="William W."/>
        </authorList>
    </citation>
    <scope>NUCLEOTIDE SEQUENCE [LARGE SCALE GENOMIC DNA]</scope>
</reference>
<sequence>IHELIKEDDRNTRLSRTQISADSEQAKKTGRYALWDEVTFIDRDPHWYSCIVKEAIHIRLQPNKVNRDSGIEISEAWMPTIRQHDNRPLPQRTTEGSVSSSHNTNNTLDRNPPTM</sequence>
<keyword evidence="3" id="KW-1185">Reference proteome</keyword>
<feature type="compositionally biased region" description="Basic and acidic residues" evidence="1">
    <location>
        <begin position="1"/>
        <end position="12"/>
    </location>
</feature>
<comment type="caution">
    <text evidence="2">The sequence shown here is derived from an EMBL/GenBank/DDBJ whole genome shotgun (WGS) entry which is preliminary data.</text>
</comment>
<dbReference type="EMBL" id="CALNXK010000002">
    <property type="protein sequence ID" value="CAH3034189.1"/>
    <property type="molecule type" value="Genomic_DNA"/>
</dbReference>
<feature type="non-terminal residue" evidence="2">
    <location>
        <position position="115"/>
    </location>
</feature>
<gene>
    <name evidence="2" type="ORF">PLOB_00016313</name>
</gene>